<dbReference type="EMBL" id="BMGC01000003">
    <property type="protein sequence ID" value="GGB20483.1"/>
    <property type="molecule type" value="Genomic_DNA"/>
</dbReference>
<name>A0A916SYT2_9ACTN</name>
<feature type="domain" description="DSBA-like thioredoxin" evidence="1">
    <location>
        <begin position="5"/>
        <end position="207"/>
    </location>
</feature>
<keyword evidence="3" id="KW-1185">Reference proteome</keyword>
<comment type="caution">
    <text evidence="2">The sequence shown here is derived from an EMBL/GenBank/DDBJ whole genome shotgun (WGS) entry which is preliminary data.</text>
</comment>
<dbReference type="CDD" id="cd03024">
    <property type="entry name" value="DsbA_FrnE"/>
    <property type="match status" value="1"/>
</dbReference>
<dbReference type="PANTHER" id="PTHR13887">
    <property type="entry name" value="GLUTATHIONE S-TRANSFERASE KAPPA"/>
    <property type="match status" value="1"/>
</dbReference>
<reference evidence="2" key="2">
    <citation type="submission" date="2020-09" db="EMBL/GenBank/DDBJ databases">
        <authorList>
            <person name="Sun Q."/>
            <person name="Zhou Y."/>
        </authorList>
    </citation>
    <scope>NUCLEOTIDE SEQUENCE</scope>
    <source>
        <strain evidence="2">CGMCC 1.12827</strain>
    </source>
</reference>
<reference evidence="2" key="1">
    <citation type="journal article" date="2014" name="Int. J. Syst. Evol. Microbiol.">
        <title>Complete genome sequence of Corynebacterium casei LMG S-19264T (=DSM 44701T), isolated from a smear-ripened cheese.</title>
        <authorList>
            <consortium name="US DOE Joint Genome Institute (JGI-PGF)"/>
            <person name="Walter F."/>
            <person name="Albersmeier A."/>
            <person name="Kalinowski J."/>
            <person name="Ruckert C."/>
        </authorList>
    </citation>
    <scope>NUCLEOTIDE SEQUENCE</scope>
    <source>
        <strain evidence="2">CGMCC 1.12827</strain>
    </source>
</reference>
<sequence length="225" mass="24125">MSQVTVDVWSDIACPWCYIGKRKFEAGVAQFGDPDSVKVTYHSFELAPDTPVDFEGSELDFLAQHKGMPPAQVKQMLAQVSGIAAQEGLDYDFDSVRHTKTLKAHELLHFAKSQGRQVEMAERLFSAYFTEGAHVGHVDDLADLAADIGLDRDAALAALTTGEYADAVAADIDTARGYGINGVPFYVIDGRYGVSGAQPAEVFADVLRTVAAEHAASGEPVGEDA</sequence>
<dbReference type="SUPFAM" id="SSF52833">
    <property type="entry name" value="Thioredoxin-like"/>
    <property type="match status" value="1"/>
</dbReference>
<protein>
    <submittedName>
        <fullName evidence="2">DSBA oxidoreductase</fullName>
    </submittedName>
</protein>
<proteinExistence type="predicted"/>
<gene>
    <name evidence="2" type="ORF">GCM10011489_05750</name>
</gene>
<dbReference type="InterPro" id="IPR036249">
    <property type="entry name" value="Thioredoxin-like_sf"/>
</dbReference>
<accession>A0A916SYT2</accession>
<dbReference type="AlphaFoldDB" id="A0A916SYT2"/>
<dbReference type="InterPro" id="IPR001853">
    <property type="entry name" value="DSBA-like_thioredoxin_dom"/>
</dbReference>
<dbReference type="GO" id="GO:0016491">
    <property type="term" value="F:oxidoreductase activity"/>
    <property type="evidence" value="ECO:0007669"/>
    <property type="project" value="InterPro"/>
</dbReference>
<dbReference type="Pfam" id="PF01323">
    <property type="entry name" value="DSBA"/>
    <property type="match status" value="1"/>
</dbReference>
<dbReference type="Proteomes" id="UP000621454">
    <property type="component" value="Unassembled WGS sequence"/>
</dbReference>
<evidence type="ECO:0000259" key="1">
    <source>
        <dbReference type="Pfam" id="PF01323"/>
    </source>
</evidence>
<dbReference type="RefSeq" id="WP_188585084.1">
    <property type="nucleotide sequence ID" value="NZ_BMGC01000003.1"/>
</dbReference>
<dbReference type="Gene3D" id="3.40.30.10">
    <property type="entry name" value="Glutaredoxin"/>
    <property type="match status" value="1"/>
</dbReference>
<organism evidence="2 3">
    <name type="scientific">Gordonia jinhuaensis</name>
    <dbReference type="NCBI Taxonomy" id="1517702"/>
    <lineage>
        <taxon>Bacteria</taxon>
        <taxon>Bacillati</taxon>
        <taxon>Actinomycetota</taxon>
        <taxon>Actinomycetes</taxon>
        <taxon>Mycobacteriales</taxon>
        <taxon>Gordoniaceae</taxon>
        <taxon>Gordonia</taxon>
    </lineage>
</organism>
<evidence type="ECO:0000313" key="2">
    <source>
        <dbReference type="EMBL" id="GGB20483.1"/>
    </source>
</evidence>
<dbReference type="PANTHER" id="PTHR13887:SF41">
    <property type="entry name" value="THIOREDOXIN SUPERFAMILY PROTEIN"/>
    <property type="match status" value="1"/>
</dbReference>
<evidence type="ECO:0000313" key="3">
    <source>
        <dbReference type="Proteomes" id="UP000621454"/>
    </source>
</evidence>